<dbReference type="FunFam" id="2.80.10.50:FF:000008">
    <property type="entry name" value="Fascin"/>
    <property type="match status" value="1"/>
</dbReference>
<dbReference type="GO" id="GO:0031253">
    <property type="term" value="C:cell projection membrane"/>
    <property type="evidence" value="ECO:0007669"/>
    <property type="project" value="TreeGrafter"/>
</dbReference>
<evidence type="ECO:0000256" key="2">
    <source>
        <dbReference type="ARBA" id="ARBA00007415"/>
    </source>
</evidence>
<comment type="subcellular location">
    <subcellularLocation>
        <location evidence="1 6">Cytoplasm</location>
        <location evidence="1 6">Cytoskeleton</location>
    </subcellularLocation>
</comment>
<evidence type="ECO:0000256" key="4">
    <source>
        <dbReference type="ARBA" id="ARBA00023203"/>
    </source>
</evidence>
<dbReference type="PANTHER" id="PTHR10551">
    <property type="entry name" value="FASCIN"/>
    <property type="match status" value="1"/>
</dbReference>
<dbReference type="Gene3D" id="2.80.10.50">
    <property type="match status" value="4"/>
</dbReference>
<gene>
    <name evidence="8" type="ORF">F7725_005935</name>
</gene>
<dbReference type="FunFam" id="2.80.10.50:FF:000015">
    <property type="entry name" value="Fascin"/>
    <property type="match status" value="1"/>
</dbReference>
<reference evidence="8 9" key="1">
    <citation type="submission" date="2020-03" db="EMBL/GenBank/DDBJ databases">
        <title>Dissostichus mawsoni Genome sequencing and assembly.</title>
        <authorList>
            <person name="Park H."/>
        </authorList>
    </citation>
    <scope>NUCLEOTIDE SEQUENCE [LARGE SCALE GENOMIC DNA]</scope>
    <source>
        <strain evidence="8">DM0001</strain>
        <tissue evidence="8">Muscle</tissue>
    </source>
</reference>
<dbReference type="InterPro" id="IPR024703">
    <property type="entry name" value="Fascin_metazoans"/>
</dbReference>
<evidence type="ECO:0000313" key="8">
    <source>
        <dbReference type="EMBL" id="KAF3852580.1"/>
    </source>
</evidence>
<dbReference type="PIRSF" id="PIRSF005682">
    <property type="entry name" value="Fascin"/>
    <property type="match status" value="1"/>
</dbReference>
<keyword evidence="9" id="KW-1185">Reference proteome</keyword>
<feature type="domain" description="Fascin-like" evidence="7">
    <location>
        <begin position="409"/>
        <end position="477"/>
    </location>
</feature>
<accession>A0A7J5YT18</accession>
<dbReference type="GO" id="GO:0051015">
    <property type="term" value="F:actin filament binding"/>
    <property type="evidence" value="ECO:0007669"/>
    <property type="project" value="InterPro"/>
</dbReference>
<dbReference type="GO" id="GO:0005902">
    <property type="term" value="C:microvillus"/>
    <property type="evidence" value="ECO:0007669"/>
    <property type="project" value="TreeGrafter"/>
</dbReference>
<protein>
    <recommendedName>
        <fullName evidence="6">Fascin</fullName>
    </recommendedName>
</protein>
<proteinExistence type="inferred from homology"/>
<sequence length="477" mass="52921">MYADGDLLQIPLGLINSAGKYLTAETFGFKINASASSLKKKQTWTLEQTGEDGSAVFLRSHLGRYLATDKDGNVTADSETRGGRDCRFVITAHEDGRWSLQSEPHGRFLGGSEDRITCFAQTATPAEKWSVHLAVHPQVNLYSFTRKRFAHLSTKGGRQEVSIDRDVPWGVDSLVTLVYRDQRYHLETSDNRFLRSDGSLSTNTDKDTGYMLEFRSGKVAFRDCNGLYLAPAGPTGTMKSGKSGRVGKDELFGLERSHAQVVLTAGNERNVSTRQGIDLSANQDEEGDQEMFQLEMSREDRKCAFRTAAGKYWTLTASGGLQCTASTKSADSYFELEWRDGRVCVRAANNKYVIAKRNGHLAATLINRPIIVLRGEHGFIGRVKQGWRPWTPTEHRTTFSSWSFTTELMLLKGKYWCVGEDTAVGCSGSTPVQFLFEFCDLNKMAIRALGGKYLKGDHAGGLKASADSLDSATLWEY</sequence>
<dbReference type="PANTHER" id="PTHR10551:SF39">
    <property type="entry name" value="FASCIN"/>
    <property type="match status" value="1"/>
</dbReference>
<dbReference type="GO" id="GO:0001726">
    <property type="term" value="C:ruffle"/>
    <property type="evidence" value="ECO:0007669"/>
    <property type="project" value="TreeGrafter"/>
</dbReference>
<dbReference type="GO" id="GO:0005737">
    <property type="term" value="C:cytoplasm"/>
    <property type="evidence" value="ECO:0007669"/>
    <property type="project" value="TreeGrafter"/>
</dbReference>
<evidence type="ECO:0000256" key="3">
    <source>
        <dbReference type="ARBA" id="ARBA00022490"/>
    </source>
</evidence>
<dbReference type="CDD" id="cd23348">
    <property type="entry name" value="beta-trefoil_FSCN1_rpt2"/>
    <property type="match status" value="1"/>
</dbReference>
<evidence type="ECO:0000256" key="6">
    <source>
        <dbReference type="PIRNR" id="PIRNR005682"/>
    </source>
</evidence>
<keyword evidence="5 6" id="KW-0206">Cytoskeleton</keyword>
<evidence type="ECO:0000259" key="7">
    <source>
        <dbReference type="Pfam" id="PF06268"/>
    </source>
</evidence>
<name>A0A7J5YT18_DISMA</name>
<dbReference type="InterPro" id="IPR010431">
    <property type="entry name" value="Fascin"/>
</dbReference>
<dbReference type="GO" id="GO:0016477">
    <property type="term" value="P:cell migration"/>
    <property type="evidence" value="ECO:0007669"/>
    <property type="project" value="TreeGrafter"/>
</dbReference>
<dbReference type="EMBL" id="JAAKFY010000009">
    <property type="protein sequence ID" value="KAF3852580.1"/>
    <property type="molecule type" value="Genomic_DNA"/>
</dbReference>
<dbReference type="InterPro" id="IPR022768">
    <property type="entry name" value="Fascin-like_dom"/>
</dbReference>
<dbReference type="SUPFAM" id="SSF50405">
    <property type="entry name" value="Actin-crosslinking proteins"/>
    <property type="match status" value="4"/>
</dbReference>
<comment type="similarity">
    <text evidence="2 6">Belongs to the fascin family.</text>
</comment>
<dbReference type="Pfam" id="PF06268">
    <property type="entry name" value="Fascin"/>
    <property type="match status" value="4"/>
</dbReference>
<keyword evidence="3 6" id="KW-0963">Cytoplasm</keyword>
<dbReference type="CDD" id="cd23344">
    <property type="entry name" value="beta-trefoil_FSCN1_rpt1"/>
    <property type="match status" value="1"/>
</dbReference>
<feature type="domain" description="Fascin-like" evidence="7">
    <location>
        <begin position="140"/>
        <end position="254"/>
    </location>
</feature>
<feature type="domain" description="Fascin-like" evidence="7">
    <location>
        <begin position="267"/>
        <end position="364"/>
    </location>
</feature>
<dbReference type="AlphaFoldDB" id="A0A7J5YT18"/>
<dbReference type="Proteomes" id="UP000518266">
    <property type="component" value="Unassembled WGS sequence"/>
</dbReference>
<keyword evidence="4 6" id="KW-0009">Actin-binding</keyword>
<organism evidence="8 9">
    <name type="scientific">Dissostichus mawsoni</name>
    <name type="common">Antarctic cod</name>
    <dbReference type="NCBI Taxonomy" id="36200"/>
    <lineage>
        <taxon>Eukaryota</taxon>
        <taxon>Metazoa</taxon>
        <taxon>Chordata</taxon>
        <taxon>Craniata</taxon>
        <taxon>Vertebrata</taxon>
        <taxon>Euteleostomi</taxon>
        <taxon>Actinopterygii</taxon>
        <taxon>Neopterygii</taxon>
        <taxon>Teleostei</taxon>
        <taxon>Neoteleostei</taxon>
        <taxon>Acanthomorphata</taxon>
        <taxon>Eupercaria</taxon>
        <taxon>Perciformes</taxon>
        <taxon>Notothenioidei</taxon>
        <taxon>Nototheniidae</taxon>
        <taxon>Dissostichus</taxon>
    </lineage>
</organism>
<dbReference type="GO" id="GO:0030027">
    <property type="term" value="C:lamellipodium"/>
    <property type="evidence" value="ECO:0007669"/>
    <property type="project" value="TreeGrafter"/>
</dbReference>
<dbReference type="GO" id="GO:0030175">
    <property type="term" value="C:filopodium"/>
    <property type="evidence" value="ECO:0007669"/>
    <property type="project" value="TreeGrafter"/>
</dbReference>
<dbReference type="InterPro" id="IPR008999">
    <property type="entry name" value="Actin-crosslinking"/>
</dbReference>
<evidence type="ECO:0000256" key="1">
    <source>
        <dbReference type="ARBA" id="ARBA00004245"/>
    </source>
</evidence>
<dbReference type="GO" id="GO:0030426">
    <property type="term" value="C:growth cone"/>
    <property type="evidence" value="ECO:0007669"/>
    <property type="project" value="TreeGrafter"/>
</dbReference>
<comment type="caution">
    <text evidence="8">The sequence shown here is derived from an EMBL/GenBank/DDBJ whole genome shotgun (WGS) entry which is preliminary data.</text>
</comment>
<dbReference type="GO" id="GO:0015629">
    <property type="term" value="C:actin cytoskeleton"/>
    <property type="evidence" value="ECO:0007669"/>
    <property type="project" value="TreeGrafter"/>
</dbReference>
<dbReference type="OrthoDB" id="10259868at2759"/>
<dbReference type="FunFam" id="2.80.10.50:FF:000010">
    <property type="entry name" value="Fascin"/>
    <property type="match status" value="1"/>
</dbReference>
<dbReference type="GO" id="GO:0030674">
    <property type="term" value="F:protein-macromolecule adaptor activity"/>
    <property type="evidence" value="ECO:0007669"/>
    <property type="project" value="InterPro"/>
</dbReference>
<dbReference type="GO" id="GO:0007163">
    <property type="term" value="P:establishment or maintenance of cell polarity"/>
    <property type="evidence" value="ECO:0007669"/>
    <property type="project" value="TreeGrafter"/>
</dbReference>
<dbReference type="GO" id="GO:0051017">
    <property type="term" value="P:actin filament bundle assembly"/>
    <property type="evidence" value="ECO:0007669"/>
    <property type="project" value="TreeGrafter"/>
</dbReference>
<feature type="domain" description="Fascin-like" evidence="7">
    <location>
        <begin position="19"/>
        <end position="131"/>
    </location>
</feature>
<evidence type="ECO:0000256" key="5">
    <source>
        <dbReference type="ARBA" id="ARBA00023212"/>
    </source>
</evidence>
<evidence type="ECO:0000313" key="9">
    <source>
        <dbReference type="Proteomes" id="UP000518266"/>
    </source>
</evidence>